<evidence type="ECO:0000313" key="1">
    <source>
        <dbReference type="EMBL" id="QHU08237.1"/>
    </source>
</evidence>
<sequence length="70" mass="8040">MILEFPEASILACEIMCISFKYCEKDGVDGVDICAELKSYKTVILAWVPESDRYDVLQKYTNLWKNAVKT</sequence>
<name>A0A6C0JV10_9ZZZZ</name>
<reference evidence="1" key="1">
    <citation type="journal article" date="2020" name="Nature">
        <title>Giant virus diversity and host interactions through global metagenomics.</title>
        <authorList>
            <person name="Schulz F."/>
            <person name="Roux S."/>
            <person name="Paez-Espino D."/>
            <person name="Jungbluth S."/>
            <person name="Walsh D.A."/>
            <person name="Denef V.J."/>
            <person name="McMahon K.D."/>
            <person name="Konstantinidis K.T."/>
            <person name="Eloe-Fadrosh E.A."/>
            <person name="Kyrpides N.C."/>
            <person name="Woyke T."/>
        </authorList>
    </citation>
    <scope>NUCLEOTIDE SEQUENCE</scope>
    <source>
        <strain evidence="1">GVMAG-S-1062768-28</strain>
    </source>
</reference>
<proteinExistence type="predicted"/>
<dbReference type="EMBL" id="MN740695">
    <property type="protein sequence ID" value="QHU08237.1"/>
    <property type="molecule type" value="Genomic_DNA"/>
</dbReference>
<accession>A0A6C0JV10</accession>
<organism evidence="1">
    <name type="scientific">viral metagenome</name>
    <dbReference type="NCBI Taxonomy" id="1070528"/>
    <lineage>
        <taxon>unclassified sequences</taxon>
        <taxon>metagenomes</taxon>
        <taxon>organismal metagenomes</taxon>
    </lineage>
</organism>
<protein>
    <submittedName>
        <fullName evidence="1">Uncharacterized protein</fullName>
    </submittedName>
</protein>
<dbReference type="AlphaFoldDB" id="A0A6C0JV10"/>